<reference evidence="4" key="1">
    <citation type="submission" date="2025-08" db="UniProtKB">
        <authorList>
            <consortium name="RefSeq"/>
        </authorList>
    </citation>
    <scope>IDENTIFICATION</scope>
</reference>
<dbReference type="PROSITE" id="PS50891">
    <property type="entry name" value="LOB"/>
    <property type="match status" value="1"/>
</dbReference>
<name>A0AB40AVU5_DIOCR</name>
<comment type="similarity">
    <text evidence="1">Belongs to the LOB domain-containing protein family.</text>
</comment>
<evidence type="ECO:0000256" key="1">
    <source>
        <dbReference type="ARBA" id="ARBA00005474"/>
    </source>
</evidence>
<dbReference type="RefSeq" id="XP_039119105.1">
    <property type="nucleotide sequence ID" value="XM_039263171.1"/>
</dbReference>
<sequence length="118" mass="13721">MSWQSSTQEWKRMRIFGAGNVARMLQQVPVHERRQAADSLSSEAHWRIQDPVYGSVGIISMLQHQIHMAQIELATTQAQISIYTNHHHHQQQQQQQQQQETLSPDSTFMDLQHLPDLL</sequence>
<evidence type="ECO:0000313" key="3">
    <source>
        <dbReference type="Proteomes" id="UP001515500"/>
    </source>
</evidence>
<keyword evidence="3" id="KW-1185">Reference proteome</keyword>
<feature type="domain" description="LOB" evidence="2">
    <location>
        <begin position="1"/>
        <end position="80"/>
    </location>
</feature>
<dbReference type="GeneID" id="120255327"/>
<dbReference type="PANTHER" id="PTHR31301">
    <property type="entry name" value="LOB DOMAIN-CONTAINING PROTEIN 4-RELATED"/>
    <property type="match status" value="1"/>
</dbReference>
<gene>
    <name evidence="4" type="primary">LOC120255327</name>
</gene>
<dbReference type="Proteomes" id="UP001515500">
    <property type="component" value="Chromosome 3"/>
</dbReference>
<protein>
    <submittedName>
        <fullName evidence="4">LOB domain-containing protein 12-like</fullName>
    </submittedName>
</protein>
<evidence type="ECO:0000259" key="2">
    <source>
        <dbReference type="PROSITE" id="PS50891"/>
    </source>
</evidence>
<dbReference type="InterPro" id="IPR004883">
    <property type="entry name" value="LOB"/>
</dbReference>
<proteinExistence type="inferred from homology"/>
<dbReference type="PANTHER" id="PTHR31301:SF153">
    <property type="entry name" value="LOB DOMAIN-CONTAINING PROTEIN 26"/>
    <property type="match status" value="1"/>
</dbReference>
<dbReference type="AlphaFoldDB" id="A0AB40AVU5"/>
<accession>A0AB40AVU5</accession>
<organism evidence="3 4">
    <name type="scientific">Dioscorea cayennensis subsp. rotundata</name>
    <name type="common">White Guinea yam</name>
    <name type="synonym">Dioscorea rotundata</name>
    <dbReference type="NCBI Taxonomy" id="55577"/>
    <lineage>
        <taxon>Eukaryota</taxon>
        <taxon>Viridiplantae</taxon>
        <taxon>Streptophyta</taxon>
        <taxon>Embryophyta</taxon>
        <taxon>Tracheophyta</taxon>
        <taxon>Spermatophyta</taxon>
        <taxon>Magnoliopsida</taxon>
        <taxon>Liliopsida</taxon>
        <taxon>Dioscoreales</taxon>
        <taxon>Dioscoreaceae</taxon>
        <taxon>Dioscorea</taxon>
    </lineage>
</organism>
<dbReference type="Pfam" id="PF03195">
    <property type="entry name" value="LOB"/>
    <property type="match status" value="1"/>
</dbReference>
<evidence type="ECO:0000313" key="4">
    <source>
        <dbReference type="RefSeq" id="XP_039119105.1"/>
    </source>
</evidence>